<dbReference type="Gene3D" id="1.20.1250.20">
    <property type="entry name" value="MFS general substrate transporter like domains"/>
    <property type="match status" value="1"/>
</dbReference>
<comment type="subcellular location">
    <subcellularLocation>
        <location evidence="2">Membrane</location>
        <topology evidence="2">Multi-pass membrane protein</topology>
    </subcellularLocation>
</comment>
<feature type="transmembrane region" description="Helical" evidence="3">
    <location>
        <begin position="48"/>
        <end position="68"/>
    </location>
</feature>
<dbReference type="Proteomes" id="UP000596742">
    <property type="component" value="Unassembled WGS sequence"/>
</dbReference>
<dbReference type="GO" id="GO:0005886">
    <property type="term" value="C:plasma membrane"/>
    <property type="evidence" value="ECO:0007669"/>
    <property type="project" value="UniProtKB-UniRule"/>
</dbReference>
<sequence>MHWKVLTFLVCLYGFLKEYRPSEAYLSAYLTGPWKNLTVEEVDNEIYPIWTYAYLLWLVPVFLLADFFRYQPMLVLEGMLLDIRLVLADQRRNVSLIVLSGATYIATWSILLWAQGVLAFKFMEICYGLITATEIAYYSYLFAMVSNEHYKIITSFTRAAILMGRFAAYLTGQLLVSFNVMDYKQLNIISMVSVSLAFILAVTLRRPSHSDIFHSKKHDENKDVTSKESDNNIGFSAIQESSNVQKPTFMRGILFLWNELKTAYSDKSVVAWSFWWAFASCGHLQVQNYIQNLWEVITPEDQKGTIYNGAVEAVGTLLSTICVLVLGFLPVNWSRPGLSETVMAIVCVFNTAVLTVMGQSTNIWASYALYSVFRATYHTVITLATLQIAKSLTRQRYGFVFGANMFMALVVETILTVIVVDKVGLGVDVQTQFTVYGGYFGVIGCLFLAVAFYTVYKNGCSYRVADDQSYTVSA</sequence>
<feature type="transmembrane region" description="Helical" evidence="3">
    <location>
        <begin position="120"/>
        <end position="141"/>
    </location>
</feature>
<organism evidence="4 5">
    <name type="scientific">Mytilus galloprovincialis</name>
    <name type="common">Mediterranean mussel</name>
    <dbReference type="NCBI Taxonomy" id="29158"/>
    <lineage>
        <taxon>Eukaryota</taxon>
        <taxon>Metazoa</taxon>
        <taxon>Spiralia</taxon>
        <taxon>Lophotrochozoa</taxon>
        <taxon>Mollusca</taxon>
        <taxon>Bivalvia</taxon>
        <taxon>Autobranchia</taxon>
        <taxon>Pteriomorphia</taxon>
        <taxon>Mytilida</taxon>
        <taxon>Mytiloidea</taxon>
        <taxon>Mytilidae</taxon>
        <taxon>Mytilinae</taxon>
        <taxon>Mytilus</taxon>
    </lineage>
</organism>
<evidence type="ECO:0000256" key="3">
    <source>
        <dbReference type="SAM" id="Phobius"/>
    </source>
</evidence>
<dbReference type="GO" id="GO:0090482">
    <property type="term" value="F:vitamin transmembrane transporter activity"/>
    <property type="evidence" value="ECO:0007669"/>
    <property type="project" value="InterPro"/>
</dbReference>
<proteinExistence type="inferred from homology"/>
<feature type="transmembrane region" description="Helical" evidence="3">
    <location>
        <begin position="439"/>
        <end position="456"/>
    </location>
</feature>
<accession>A0A8B6CMC7</accession>
<keyword evidence="2" id="KW-0813">Transport</keyword>
<evidence type="ECO:0000256" key="1">
    <source>
        <dbReference type="ARBA" id="ARBA00005773"/>
    </source>
</evidence>
<dbReference type="OrthoDB" id="18814at2759"/>
<dbReference type="NCBIfam" id="TIGR00806">
    <property type="entry name" value="rfc"/>
    <property type="match status" value="1"/>
</dbReference>
<feature type="transmembrane region" description="Helical" evidence="3">
    <location>
        <begin position="341"/>
        <end position="358"/>
    </location>
</feature>
<keyword evidence="3" id="KW-0812">Transmembrane</keyword>
<name>A0A8B6CMC7_MYTGA</name>
<feature type="transmembrane region" description="Helical" evidence="3">
    <location>
        <begin position="186"/>
        <end position="204"/>
    </location>
</feature>
<keyword evidence="2 3" id="KW-0472">Membrane</keyword>
<comment type="caution">
    <text evidence="4">The sequence shown here is derived from an EMBL/GenBank/DDBJ whole genome shotgun (WGS) entry which is preliminary data.</text>
</comment>
<dbReference type="AlphaFoldDB" id="A0A8B6CMC7"/>
<keyword evidence="5" id="KW-1185">Reference proteome</keyword>
<evidence type="ECO:0000256" key="2">
    <source>
        <dbReference type="PIRNR" id="PIRNR028739"/>
    </source>
</evidence>
<dbReference type="PANTHER" id="PTHR10686:SF18">
    <property type="entry name" value="IP11787P-RELATED"/>
    <property type="match status" value="1"/>
</dbReference>
<keyword evidence="3" id="KW-1133">Transmembrane helix</keyword>
<dbReference type="PANTHER" id="PTHR10686">
    <property type="entry name" value="FOLATE TRANSPORTER"/>
    <property type="match status" value="1"/>
</dbReference>
<dbReference type="InterPro" id="IPR036259">
    <property type="entry name" value="MFS_trans_sf"/>
</dbReference>
<dbReference type="EMBL" id="UYJE01001982">
    <property type="protein sequence ID" value="VDI06819.1"/>
    <property type="molecule type" value="Genomic_DNA"/>
</dbReference>
<feature type="transmembrane region" description="Helical" evidence="3">
    <location>
        <begin position="162"/>
        <end position="180"/>
    </location>
</feature>
<gene>
    <name evidence="4" type="ORF">MGAL_10B075066</name>
</gene>
<protein>
    <submittedName>
        <fullName evidence="4">Solute carrier family 19 (Thiamine transporter), member 2/3</fullName>
    </submittedName>
</protein>
<evidence type="ECO:0000313" key="4">
    <source>
        <dbReference type="EMBL" id="VDI06819.1"/>
    </source>
</evidence>
<feature type="transmembrane region" description="Helical" evidence="3">
    <location>
        <begin position="306"/>
        <end position="329"/>
    </location>
</feature>
<reference evidence="4" key="1">
    <citation type="submission" date="2018-11" db="EMBL/GenBank/DDBJ databases">
        <authorList>
            <person name="Alioto T."/>
            <person name="Alioto T."/>
        </authorList>
    </citation>
    <scope>NUCLEOTIDE SEQUENCE</scope>
</reference>
<dbReference type="InterPro" id="IPR002666">
    <property type="entry name" value="Folate_carrier"/>
</dbReference>
<dbReference type="Pfam" id="PF01770">
    <property type="entry name" value="Folate_carrier"/>
    <property type="match status" value="2"/>
</dbReference>
<dbReference type="PIRSF" id="PIRSF028739">
    <property type="entry name" value="Folate_carrier"/>
    <property type="match status" value="1"/>
</dbReference>
<feature type="transmembrane region" description="Helical" evidence="3">
    <location>
        <begin position="398"/>
        <end position="419"/>
    </location>
</feature>
<feature type="transmembrane region" description="Helical" evidence="3">
    <location>
        <begin position="94"/>
        <end position="114"/>
    </location>
</feature>
<dbReference type="SUPFAM" id="SSF103473">
    <property type="entry name" value="MFS general substrate transporter"/>
    <property type="match status" value="1"/>
</dbReference>
<comment type="similarity">
    <text evidence="1 2">Belongs to the reduced folate carrier (RFC) transporter (TC 2.A.48) family.</text>
</comment>
<evidence type="ECO:0000313" key="5">
    <source>
        <dbReference type="Proteomes" id="UP000596742"/>
    </source>
</evidence>